<evidence type="ECO:0000256" key="2">
    <source>
        <dbReference type="PROSITE-ProRule" id="PRU00335"/>
    </source>
</evidence>
<organism evidence="4 5">
    <name type="scientific">Liquorilactobacillus sucicola DSM 21376 = JCM 15457</name>
    <dbReference type="NCBI Taxonomy" id="1423806"/>
    <lineage>
        <taxon>Bacteria</taxon>
        <taxon>Bacillati</taxon>
        <taxon>Bacillota</taxon>
        <taxon>Bacilli</taxon>
        <taxon>Lactobacillales</taxon>
        <taxon>Lactobacillaceae</taxon>
        <taxon>Liquorilactobacillus</taxon>
    </lineage>
</organism>
<dbReference type="InterPro" id="IPR001647">
    <property type="entry name" value="HTH_TetR"/>
</dbReference>
<dbReference type="PROSITE" id="PS50977">
    <property type="entry name" value="HTH_TETR_2"/>
    <property type="match status" value="1"/>
</dbReference>
<accession>A0A023CW88</accession>
<evidence type="ECO:0000313" key="5">
    <source>
        <dbReference type="Proteomes" id="UP000050961"/>
    </source>
</evidence>
<dbReference type="eggNOG" id="COG1309">
    <property type="taxonomic scope" value="Bacteria"/>
</dbReference>
<dbReference type="PRINTS" id="PR00455">
    <property type="entry name" value="HTHTETR"/>
</dbReference>
<comment type="caution">
    <text evidence="4">The sequence shown here is derived from an EMBL/GenBank/DDBJ whole genome shotgun (WGS) entry which is preliminary data.</text>
</comment>
<protein>
    <recommendedName>
        <fullName evidence="3">HTH tetR-type domain-containing protein</fullName>
    </recommendedName>
</protein>
<gene>
    <name evidence="4" type="ORF">FD15_GL002274</name>
</gene>
<evidence type="ECO:0000256" key="1">
    <source>
        <dbReference type="ARBA" id="ARBA00023125"/>
    </source>
</evidence>
<dbReference type="OrthoDB" id="9812993at2"/>
<dbReference type="PANTHER" id="PTHR43479:SF11">
    <property type="entry name" value="ACREF_ENVCD OPERON REPRESSOR-RELATED"/>
    <property type="match status" value="1"/>
</dbReference>
<evidence type="ECO:0000259" key="3">
    <source>
        <dbReference type="PROSITE" id="PS50977"/>
    </source>
</evidence>
<evidence type="ECO:0000313" key="4">
    <source>
        <dbReference type="EMBL" id="KRN05708.1"/>
    </source>
</evidence>
<dbReference type="PATRIC" id="fig|1423806.3.peg.2323"/>
<dbReference type="Proteomes" id="UP000050961">
    <property type="component" value="Unassembled WGS sequence"/>
</dbReference>
<dbReference type="PANTHER" id="PTHR43479">
    <property type="entry name" value="ACREF/ENVCD OPERON REPRESSOR-RELATED"/>
    <property type="match status" value="1"/>
</dbReference>
<dbReference type="SUPFAM" id="SSF46689">
    <property type="entry name" value="Homeodomain-like"/>
    <property type="match status" value="1"/>
</dbReference>
<name>A0A023CW88_9LACO</name>
<dbReference type="InterPro" id="IPR050624">
    <property type="entry name" value="HTH-type_Tx_Regulator"/>
</dbReference>
<dbReference type="Pfam" id="PF00440">
    <property type="entry name" value="TetR_N"/>
    <property type="match status" value="1"/>
</dbReference>
<dbReference type="EMBL" id="AYZF01000017">
    <property type="protein sequence ID" value="KRN05708.1"/>
    <property type="molecule type" value="Genomic_DNA"/>
</dbReference>
<keyword evidence="5" id="KW-1185">Reference proteome</keyword>
<reference evidence="4 5" key="1">
    <citation type="journal article" date="2015" name="Genome Announc.">
        <title>Expanding the biotechnology potential of lactobacilli through comparative genomics of 213 strains and associated genera.</title>
        <authorList>
            <person name="Sun Z."/>
            <person name="Harris H.M."/>
            <person name="McCann A."/>
            <person name="Guo C."/>
            <person name="Argimon S."/>
            <person name="Zhang W."/>
            <person name="Yang X."/>
            <person name="Jeffery I.B."/>
            <person name="Cooney J.C."/>
            <person name="Kagawa T.F."/>
            <person name="Liu W."/>
            <person name="Song Y."/>
            <person name="Salvetti E."/>
            <person name="Wrobel A."/>
            <person name="Rasinkangas P."/>
            <person name="Parkhill J."/>
            <person name="Rea M.C."/>
            <person name="O'Sullivan O."/>
            <person name="Ritari J."/>
            <person name="Douillard F.P."/>
            <person name="Paul Ross R."/>
            <person name="Yang R."/>
            <person name="Briner A.E."/>
            <person name="Felis G.E."/>
            <person name="de Vos W.M."/>
            <person name="Barrangou R."/>
            <person name="Klaenhammer T.R."/>
            <person name="Caufield P.W."/>
            <person name="Cui Y."/>
            <person name="Zhang H."/>
            <person name="O'Toole P.W."/>
        </authorList>
    </citation>
    <scope>NUCLEOTIDE SEQUENCE [LARGE SCALE GENOMIC DNA]</scope>
    <source>
        <strain evidence="4 5">DSM 21376</strain>
    </source>
</reference>
<dbReference type="STRING" id="1423806.FD15_GL002274"/>
<feature type="domain" description="HTH tetR-type" evidence="3">
    <location>
        <begin position="8"/>
        <end position="68"/>
    </location>
</feature>
<sequence length="213" mass="25321">MTDTRNYQETHKKLLESGLRLFLDTDFEMASVRQICKLAGVTTGAFYKHFKTKEDLIEELVEPHLIQFKKIYDKEFNSFLNESKARNLSLEKYWRQNDGELDPFIEYMYLHQDITNLVLFKAAGSKYDNILERVTLFSEKQTIEAIGELKKYGLVDPEVVIKIENIHFFTYSFYATVYDILMHGYSIEKTKEIISRLYLFFTPAWLEYLKIKK</sequence>
<dbReference type="AlphaFoldDB" id="A0A023CW88"/>
<dbReference type="Gene3D" id="1.10.357.10">
    <property type="entry name" value="Tetracycline Repressor, domain 2"/>
    <property type="match status" value="1"/>
</dbReference>
<dbReference type="GO" id="GO:0003677">
    <property type="term" value="F:DNA binding"/>
    <property type="evidence" value="ECO:0007669"/>
    <property type="project" value="UniProtKB-UniRule"/>
</dbReference>
<proteinExistence type="predicted"/>
<feature type="DNA-binding region" description="H-T-H motif" evidence="2">
    <location>
        <begin position="31"/>
        <end position="50"/>
    </location>
</feature>
<dbReference type="InterPro" id="IPR009057">
    <property type="entry name" value="Homeodomain-like_sf"/>
</dbReference>
<dbReference type="RefSeq" id="WP_051993259.1">
    <property type="nucleotide sequence ID" value="NZ_AYZF01000017.1"/>
</dbReference>
<keyword evidence="1 2" id="KW-0238">DNA-binding</keyword>